<accession>A0A1M6E3W3</accession>
<evidence type="ECO:0000313" key="3">
    <source>
        <dbReference type="EMBL" id="SHI79948.1"/>
    </source>
</evidence>
<dbReference type="InterPro" id="IPR045175">
    <property type="entry name" value="M28_fam"/>
</dbReference>
<sequence>MKSLKIYLTAVLGSMVLLSANAQQDITTAELKEHIEFLTSENKVGRYPGGKINRKIVKYIINDFKEAGIPPFSKSYTQKFKAQLRFKEGDAPKGKAKTWNVIGFIEGNDDKLKHEYVVLGAHYDHLGMGGGPSTKSDKIAIHYGADDNASGTSALMEIGEKLKAHQSELKRSIILVAFGAEEQGLLGSKFFVDNPIVPISQIKLMVNMDMIGRLNSENHIYMGGAGTFPGGVELMKELGPPLGLTPLVHAGSVGGSDHVSFFKKNISVLGLHTGGHPQYHTPEDTIEFINFEGQKRVSEYIFQAIMKVASTDYKMEFIYQE</sequence>
<evidence type="ECO:0000259" key="2">
    <source>
        <dbReference type="Pfam" id="PF04389"/>
    </source>
</evidence>
<name>A0A1M6E3W3_9FLAO</name>
<dbReference type="InterPro" id="IPR007484">
    <property type="entry name" value="Peptidase_M28"/>
</dbReference>
<feature type="domain" description="Peptidase M28" evidence="2">
    <location>
        <begin position="100"/>
        <end position="303"/>
    </location>
</feature>
<proteinExistence type="predicted"/>
<dbReference type="Proteomes" id="UP000184231">
    <property type="component" value="Unassembled WGS sequence"/>
</dbReference>
<keyword evidence="4" id="KW-1185">Reference proteome</keyword>
<dbReference type="AlphaFoldDB" id="A0A1M6E3W3"/>
<dbReference type="SUPFAM" id="SSF53187">
    <property type="entry name" value="Zn-dependent exopeptidases"/>
    <property type="match status" value="1"/>
</dbReference>
<feature type="chain" id="PRO_5013200708" evidence="1">
    <location>
        <begin position="23"/>
        <end position="321"/>
    </location>
</feature>
<keyword evidence="1" id="KW-0732">Signal</keyword>
<dbReference type="Pfam" id="PF04389">
    <property type="entry name" value="Peptidase_M28"/>
    <property type="match status" value="1"/>
</dbReference>
<dbReference type="EMBL" id="FQYX01000006">
    <property type="protein sequence ID" value="SHI79948.1"/>
    <property type="molecule type" value="Genomic_DNA"/>
</dbReference>
<evidence type="ECO:0000313" key="4">
    <source>
        <dbReference type="Proteomes" id="UP000184231"/>
    </source>
</evidence>
<gene>
    <name evidence="3" type="ORF">SAMN04487911_1065</name>
</gene>
<dbReference type="RefSeq" id="WP_084668440.1">
    <property type="nucleotide sequence ID" value="NZ_FQYX01000006.1"/>
</dbReference>
<dbReference type="Gene3D" id="3.40.630.10">
    <property type="entry name" value="Zn peptidases"/>
    <property type="match status" value="1"/>
</dbReference>
<reference evidence="3 4" key="1">
    <citation type="submission" date="2016-11" db="EMBL/GenBank/DDBJ databases">
        <authorList>
            <person name="Jaros S."/>
            <person name="Januszkiewicz K."/>
            <person name="Wedrychowicz H."/>
        </authorList>
    </citation>
    <scope>NUCLEOTIDE SEQUENCE [LARGE SCALE GENOMIC DNA]</scope>
    <source>
        <strain evidence="3 4">CGMCC 1.8863</strain>
    </source>
</reference>
<evidence type="ECO:0000256" key="1">
    <source>
        <dbReference type="SAM" id="SignalP"/>
    </source>
</evidence>
<dbReference type="PANTHER" id="PTHR12147">
    <property type="entry name" value="METALLOPEPTIDASE M28 FAMILY MEMBER"/>
    <property type="match status" value="1"/>
</dbReference>
<dbReference type="STRING" id="558155.SAMN04487911_1065"/>
<protein>
    <submittedName>
        <fullName evidence="3">Peptidase family M28</fullName>
    </submittedName>
</protein>
<dbReference type="OrthoDB" id="1521787at2"/>
<dbReference type="GO" id="GO:0006508">
    <property type="term" value="P:proteolysis"/>
    <property type="evidence" value="ECO:0007669"/>
    <property type="project" value="InterPro"/>
</dbReference>
<dbReference type="GO" id="GO:0008235">
    <property type="term" value="F:metalloexopeptidase activity"/>
    <property type="evidence" value="ECO:0007669"/>
    <property type="project" value="InterPro"/>
</dbReference>
<organism evidence="3 4">
    <name type="scientific">Arenibacter nanhaiticus</name>
    <dbReference type="NCBI Taxonomy" id="558155"/>
    <lineage>
        <taxon>Bacteria</taxon>
        <taxon>Pseudomonadati</taxon>
        <taxon>Bacteroidota</taxon>
        <taxon>Flavobacteriia</taxon>
        <taxon>Flavobacteriales</taxon>
        <taxon>Flavobacteriaceae</taxon>
        <taxon>Arenibacter</taxon>
    </lineage>
</organism>
<dbReference type="PANTHER" id="PTHR12147:SF26">
    <property type="entry name" value="PEPTIDASE M28 DOMAIN-CONTAINING PROTEIN"/>
    <property type="match status" value="1"/>
</dbReference>
<feature type="signal peptide" evidence="1">
    <location>
        <begin position="1"/>
        <end position="22"/>
    </location>
</feature>